<name>A0A371DIS8_9APHY</name>
<gene>
    <name evidence="1" type="ORF">OH76DRAFT_157787</name>
</gene>
<dbReference type="OrthoDB" id="2751047at2759"/>
<reference evidence="1 2" key="1">
    <citation type="journal article" date="2018" name="Biotechnol. Biofuels">
        <title>Integrative visual omics of the white-rot fungus Polyporus brumalis exposes the biotechnological potential of its oxidative enzymes for delignifying raw plant biomass.</title>
        <authorList>
            <person name="Miyauchi S."/>
            <person name="Rancon A."/>
            <person name="Drula E."/>
            <person name="Hage H."/>
            <person name="Chaduli D."/>
            <person name="Favel A."/>
            <person name="Grisel S."/>
            <person name="Henrissat B."/>
            <person name="Herpoel-Gimbert I."/>
            <person name="Ruiz-Duenas F.J."/>
            <person name="Chevret D."/>
            <person name="Hainaut M."/>
            <person name="Lin J."/>
            <person name="Wang M."/>
            <person name="Pangilinan J."/>
            <person name="Lipzen A."/>
            <person name="Lesage-Meessen L."/>
            <person name="Navarro D."/>
            <person name="Riley R."/>
            <person name="Grigoriev I.V."/>
            <person name="Zhou S."/>
            <person name="Raouche S."/>
            <person name="Rosso M.N."/>
        </authorList>
    </citation>
    <scope>NUCLEOTIDE SEQUENCE [LARGE SCALE GENOMIC DNA]</scope>
    <source>
        <strain evidence="1 2">BRFM 1820</strain>
    </source>
</reference>
<evidence type="ECO:0000313" key="1">
    <source>
        <dbReference type="EMBL" id="RDX52437.1"/>
    </source>
</evidence>
<accession>A0A371DIS8</accession>
<dbReference type="Proteomes" id="UP000256964">
    <property type="component" value="Unassembled WGS sequence"/>
</dbReference>
<dbReference type="STRING" id="139420.A0A371DIS8"/>
<evidence type="ECO:0000313" key="2">
    <source>
        <dbReference type="Proteomes" id="UP000256964"/>
    </source>
</evidence>
<sequence length="248" mass="27198">MDHTANRALLAELPHGACEVAKPPRRTSGRVSSTTKCHHLITTDPIHPLKTSISSGRFPDDLLVYGDVGSTVHYSRVYPVLPRDSTGFPHGKRGRMRKSFPASSRNVAHLYLTSAVTLDAGPQTTVLRAPLSLPHRASGGSLATVVVKLAQNLCGAHQRLTEEAELFNAVSPVLGEEPPHGRPDNPQELEVERADIPTFYGFYLPVRKDGSMRFRAHDECCDEGCECEVRWMTPILLLEESAETVVAE</sequence>
<proteinExistence type="predicted"/>
<dbReference type="AlphaFoldDB" id="A0A371DIS8"/>
<protein>
    <submittedName>
        <fullName evidence="1">Uncharacterized protein</fullName>
    </submittedName>
</protein>
<organism evidence="1 2">
    <name type="scientific">Lentinus brumalis</name>
    <dbReference type="NCBI Taxonomy" id="2498619"/>
    <lineage>
        <taxon>Eukaryota</taxon>
        <taxon>Fungi</taxon>
        <taxon>Dikarya</taxon>
        <taxon>Basidiomycota</taxon>
        <taxon>Agaricomycotina</taxon>
        <taxon>Agaricomycetes</taxon>
        <taxon>Polyporales</taxon>
        <taxon>Polyporaceae</taxon>
        <taxon>Lentinus</taxon>
    </lineage>
</organism>
<dbReference type="EMBL" id="KZ857390">
    <property type="protein sequence ID" value="RDX52437.1"/>
    <property type="molecule type" value="Genomic_DNA"/>
</dbReference>
<keyword evidence="2" id="KW-1185">Reference proteome</keyword>